<dbReference type="GO" id="GO:0005634">
    <property type="term" value="C:nucleus"/>
    <property type="evidence" value="ECO:0007669"/>
    <property type="project" value="TreeGrafter"/>
</dbReference>
<evidence type="ECO:0000256" key="4">
    <source>
        <dbReference type="ARBA" id="ARBA00025878"/>
    </source>
</evidence>
<reference evidence="9" key="1">
    <citation type="submission" date="2013-10" db="EMBL/GenBank/DDBJ databases">
        <title>Genome sequencing of Onchocerca volvulus.</title>
        <authorList>
            <person name="Cotton J."/>
            <person name="Tsai J."/>
            <person name="Stanley E."/>
            <person name="Tracey A."/>
            <person name="Holroyd N."/>
            <person name="Lustigman S."/>
            <person name="Berriman M."/>
        </authorList>
    </citation>
    <scope>NUCLEOTIDE SEQUENCE</scope>
</reference>
<dbReference type="SMART" id="SM00116">
    <property type="entry name" value="CBS"/>
    <property type="match status" value="4"/>
</dbReference>
<comment type="subunit">
    <text evidence="4">AMPK is a heterotrimer of an alpha catalytic subunit (PRKAA1 or PRKAA2), a beta (PRKAB1 or PRKAB2) and a gamma non-catalytic subunits (PRKAG1, PRKAG2 or PRKAG3). Interacts with FNIP1 and FNIP2.</text>
</comment>
<evidence type="ECO:0000256" key="6">
    <source>
        <dbReference type="SAM" id="MobiDB-lite"/>
    </source>
</evidence>
<evidence type="ECO:0000259" key="7">
    <source>
        <dbReference type="PROSITE" id="PS51371"/>
    </source>
</evidence>
<dbReference type="PANTHER" id="PTHR13780">
    <property type="entry name" value="AMP-ACTIVATED PROTEIN KINASE, GAMMA REGULATORY SUBUNIT"/>
    <property type="match status" value="1"/>
</dbReference>
<dbReference type="PROSITE" id="PS51371">
    <property type="entry name" value="CBS"/>
    <property type="match status" value="2"/>
</dbReference>
<dbReference type="AlphaFoldDB" id="A0A8R1XU45"/>
<organism evidence="8 9">
    <name type="scientific">Onchocerca volvulus</name>
    <dbReference type="NCBI Taxonomy" id="6282"/>
    <lineage>
        <taxon>Eukaryota</taxon>
        <taxon>Metazoa</taxon>
        <taxon>Ecdysozoa</taxon>
        <taxon>Nematoda</taxon>
        <taxon>Chromadorea</taxon>
        <taxon>Rhabditida</taxon>
        <taxon>Spirurina</taxon>
        <taxon>Spiruromorpha</taxon>
        <taxon>Filarioidea</taxon>
        <taxon>Onchocercidae</taxon>
        <taxon>Onchocerca</taxon>
    </lineage>
</organism>
<feature type="compositionally biased region" description="Basic and acidic residues" evidence="6">
    <location>
        <begin position="552"/>
        <end position="562"/>
    </location>
</feature>
<evidence type="ECO:0000256" key="5">
    <source>
        <dbReference type="PROSITE-ProRule" id="PRU00703"/>
    </source>
</evidence>
<comment type="similarity">
    <text evidence="1">Belongs to the 5'-AMP-activated protein kinase gamma subunit family.</text>
</comment>
<proteinExistence type="inferred from homology"/>
<dbReference type="GO" id="GO:0019887">
    <property type="term" value="F:protein kinase regulator activity"/>
    <property type="evidence" value="ECO:0007669"/>
    <property type="project" value="TreeGrafter"/>
</dbReference>
<sequence>MQDLKWHLFYTSTKIRLPRTNLVNYDSSSSINGKSASFTKIELDEENNSGEMDDNEAKSAALGSKTWTNAMGRTLRRRLSAFRKDTNDNESSVSSKSIAERVNVIQLRKTSSNTVRFSSADKVIRHPCRDTDALSMIGNSQSGSNMQTSQDSHMNYVHLMKFNTCYEAMPASSKMVVFDTKLQLKKAFNGLIYQNTRHVLLSDSAKNNEIVGILSVTDFIRVLLLLHKMRNERKDEEKEVICEKRISLTDKAEIDGNSNLESNNTLKQSEISDIEKRRNNISNDECEDENKIKEEMTDAGSNTPKEDIGTLTISEYRDLVCKEGKLMDLVSITAEESLLKAACLLSKQRIHRLPVLDPFDGSPLFILTHKRILKFLWLFVYPDTSLILCLDILLNKGVSGVPVVEHETFRVVDMYSRFDAIGIAVEDKIDDLDVTVQEALAFRNTFRLEKDRVVSISVKDSFWTAITVLVERNVHRLCVLKDNGAIEGLISLSDIINFLVVNVAESPSENHHYSRLNQHSSRRRSLGTLPEGLELTNETEAKTDGEAEEKLEEPHNTGELRQKFGTISMNN</sequence>
<evidence type="ECO:0000313" key="9">
    <source>
        <dbReference type="Proteomes" id="UP000024404"/>
    </source>
</evidence>
<dbReference type="Gene3D" id="3.10.580.10">
    <property type="entry name" value="CBS-domain"/>
    <property type="match status" value="2"/>
</dbReference>
<feature type="region of interest" description="Disordered" evidence="6">
    <location>
        <begin position="527"/>
        <end position="571"/>
    </location>
</feature>
<feature type="domain" description="CBS" evidence="7">
    <location>
        <begin position="323"/>
        <end position="385"/>
    </location>
</feature>
<dbReference type="GO" id="GO:0019901">
    <property type="term" value="F:protein kinase binding"/>
    <property type="evidence" value="ECO:0007669"/>
    <property type="project" value="TreeGrafter"/>
</dbReference>
<name>A0A8R1XU45_ONCVO</name>
<feature type="region of interest" description="Disordered" evidence="6">
    <location>
        <begin position="277"/>
        <end position="306"/>
    </location>
</feature>
<dbReference type="PANTHER" id="PTHR13780:SF19">
    <property type="entry name" value="CBS DOMAIN-CONTAINING PROTEIN"/>
    <property type="match status" value="1"/>
</dbReference>
<evidence type="ECO:0000256" key="2">
    <source>
        <dbReference type="ARBA" id="ARBA00022737"/>
    </source>
</evidence>
<feature type="domain" description="CBS" evidence="7">
    <location>
        <begin position="448"/>
        <end position="505"/>
    </location>
</feature>
<dbReference type="Pfam" id="PF00571">
    <property type="entry name" value="CBS"/>
    <property type="match status" value="3"/>
</dbReference>
<dbReference type="Proteomes" id="UP000024404">
    <property type="component" value="Unassembled WGS sequence"/>
</dbReference>
<protein>
    <recommendedName>
        <fullName evidence="7">CBS domain-containing protein</fullName>
    </recommendedName>
</protein>
<dbReference type="EnsemblMetazoa" id="OVOC3736.1">
    <property type="protein sequence ID" value="OVOC3736.1"/>
    <property type="gene ID" value="WBGene00240545"/>
</dbReference>
<dbReference type="InterPro" id="IPR000644">
    <property type="entry name" value="CBS_dom"/>
</dbReference>
<evidence type="ECO:0000256" key="3">
    <source>
        <dbReference type="ARBA" id="ARBA00023122"/>
    </source>
</evidence>
<dbReference type="InterPro" id="IPR050511">
    <property type="entry name" value="AMPK_gamma/SDS23_families"/>
</dbReference>
<keyword evidence="3 5" id="KW-0129">CBS domain</keyword>
<dbReference type="GO" id="GO:0031588">
    <property type="term" value="C:nucleotide-activated protein kinase complex"/>
    <property type="evidence" value="ECO:0007669"/>
    <property type="project" value="TreeGrafter"/>
</dbReference>
<evidence type="ECO:0000313" key="8">
    <source>
        <dbReference type="EnsemblMetazoa" id="OVOC3736.1"/>
    </source>
</evidence>
<keyword evidence="2" id="KW-0677">Repeat</keyword>
<evidence type="ECO:0000256" key="1">
    <source>
        <dbReference type="ARBA" id="ARBA00006750"/>
    </source>
</evidence>
<keyword evidence="9" id="KW-1185">Reference proteome</keyword>
<dbReference type="GO" id="GO:0016208">
    <property type="term" value="F:AMP binding"/>
    <property type="evidence" value="ECO:0007669"/>
    <property type="project" value="TreeGrafter"/>
</dbReference>
<dbReference type="EMBL" id="CMVM020000121">
    <property type="status" value="NOT_ANNOTATED_CDS"/>
    <property type="molecule type" value="Genomic_DNA"/>
</dbReference>
<dbReference type="GO" id="GO:0005737">
    <property type="term" value="C:cytoplasm"/>
    <property type="evidence" value="ECO:0007669"/>
    <property type="project" value="TreeGrafter"/>
</dbReference>
<reference evidence="8" key="2">
    <citation type="submission" date="2022-06" db="UniProtKB">
        <authorList>
            <consortium name="EnsemblMetazoa"/>
        </authorList>
    </citation>
    <scope>IDENTIFICATION</scope>
</reference>
<accession>A0A8R1XU45</accession>
<dbReference type="SUPFAM" id="SSF54631">
    <property type="entry name" value="CBS-domain pair"/>
    <property type="match status" value="2"/>
</dbReference>
<dbReference type="InterPro" id="IPR046342">
    <property type="entry name" value="CBS_dom_sf"/>
</dbReference>